<reference evidence="1" key="1">
    <citation type="journal article" date="2013" name="Genetics">
        <title>The draft genome and transcriptome of Panagrellus redivivus are shaped by the harsh demands of a free-living lifestyle.</title>
        <authorList>
            <person name="Srinivasan J."/>
            <person name="Dillman A.R."/>
            <person name="Macchietto M.G."/>
            <person name="Heikkinen L."/>
            <person name="Lakso M."/>
            <person name="Fracchia K.M."/>
            <person name="Antoshechkin I."/>
            <person name="Mortazavi A."/>
            <person name="Wong G."/>
            <person name="Sternberg P.W."/>
        </authorList>
    </citation>
    <scope>NUCLEOTIDE SEQUENCE [LARGE SCALE GENOMIC DNA]</scope>
    <source>
        <strain evidence="1">MT8872</strain>
    </source>
</reference>
<evidence type="ECO:0000313" key="1">
    <source>
        <dbReference type="Proteomes" id="UP000492821"/>
    </source>
</evidence>
<keyword evidence="1" id="KW-1185">Reference proteome</keyword>
<evidence type="ECO:0000313" key="2">
    <source>
        <dbReference type="WBParaSite" id="Pan_g1367.t1"/>
    </source>
</evidence>
<protein>
    <submittedName>
        <fullName evidence="2">Uncharacterized protein</fullName>
    </submittedName>
</protein>
<reference evidence="2" key="2">
    <citation type="submission" date="2020-10" db="UniProtKB">
        <authorList>
            <consortium name="WormBaseParasite"/>
        </authorList>
    </citation>
    <scope>IDENTIFICATION</scope>
</reference>
<name>A0A7E4UWG3_PANRE</name>
<organism evidence="1 2">
    <name type="scientific">Panagrellus redivivus</name>
    <name type="common">Microworm</name>
    <dbReference type="NCBI Taxonomy" id="6233"/>
    <lineage>
        <taxon>Eukaryota</taxon>
        <taxon>Metazoa</taxon>
        <taxon>Ecdysozoa</taxon>
        <taxon>Nematoda</taxon>
        <taxon>Chromadorea</taxon>
        <taxon>Rhabditida</taxon>
        <taxon>Tylenchina</taxon>
        <taxon>Panagrolaimomorpha</taxon>
        <taxon>Panagrolaimoidea</taxon>
        <taxon>Panagrolaimidae</taxon>
        <taxon>Panagrellus</taxon>
    </lineage>
</organism>
<dbReference type="WBParaSite" id="Pan_g1367.t1">
    <property type="protein sequence ID" value="Pan_g1367.t1"/>
    <property type="gene ID" value="Pan_g1367"/>
</dbReference>
<dbReference type="AlphaFoldDB" id="A0A7E4UWG3"/>
<accession>A0A7E4UWG3</accession>
<sequence length="78" mass="9026">MPKRAEQGYMRIFYCDRDRPRPRSHTPGRPGSLSGELDIIALWHVGIAISRKYLTCRFRNVKHSHSAWDEDISAESAQ</sequence>
<proteinExistence type="predicted"/>
<dbReference type="Proteomes" id="UP000492821">
    <property type="component" value="Unassembled WGS sequence"/>
</dbReference>